<keyword evidence="3" id="KW-0812">Transmembrane</keyword>
<name>A0A0M3HPU8_ASCLU</name>
<dbReference type="GO" id="GO:0005524">
    <property type="term" value="F:ATP binding"/>
    <property type="evidence" value="ECO:0007669"/>
    <property type="project" value="UniProtKB-KW"/>
</dbReference>
<dbReference type="WBParaSite" id="ALUE_0000399701-mRNA-1">
    <property type="protein sequence ID" value="ALUE_0000399701-mRNA-1"/>
    <property type="gene ID" value="ALUE_0000399701"/>
</dbReference>
<keyword evidence="3" id="KW-0472">Membrane</keyword>
<dbReference type="PANTHER" id="PTHR10695:SF46">
    <property type="entry name" value="BIFUNCTIONAL COENZYME A SYNTHASE-RELATED"/>
    <property type="match status" value="1"/>
</dbReference>
<dbReference type="InterPro" id="IPR001977">
    <property type="entry name" value="Depp_CoAkinase"/>
</dbReference>
<accession>A0A0M3HPU8</accession>
<dbReference type="NCBIfam" id="TIGR00152">
    <property type="entry name" value="dephospho-CoA kinase"/>
    <property type="match status" value="1"/>
</dbReference>
<dbReference type="CDD" id="cd02022">
    <property type="entry name" value="DPCK"/>
    <property type="match status" value="1"/>
</dbReference>
<dbReference type="InterPro" id="IPR027417">
    <property type="entry name" value="P-loop_NTPase"/>
</dbReference>
<protein>
    <submittedName>
        <fullName evidence="5">Dephospho-CoA kinase</fullName>
    </submittedName>
</protein>
<dbReference type="AlphaFoldDB" id="A0A0M3HPU8"/>
<dbReference type="HAMAP" id="MF_00376">
    <property type="entry name" value="Dephospho_CoA_kinase"/>
    <property type="match status" value="1"/>
</dbReference>
<dbReference type="Gene3D" id="3.40.50.300">
    <property type="entry name" value="P-loop containing nucleotide triphosphate hydrolases"/>
    <property type="match status" value="1"/>
</dbReference>
<keyword evidence="1" id="KW-0547">Nucleotide-binding</keyword>
<dbReference type="SUPFAM" id="SSF52540">
    <property type="entry name" value="P-loop containing nucleoside triphosphate hydrolases"/>
    <property type="match status" value="1"/>
</dbReference>
<evidence type="ECO:0000313" key="4">
    <source>
        <dbReference type="Proteomes" id="UP000036681"/>
    </source>
</evidence>
<dbReference type="PROSITE" id="PS51219">
    <property type="entry name" value="DPCK"/>
    <property type="match status" value="1"/>
</dbReference>
<evidence type="ECO:0000256" key="1">
    <source>
        <dbReference type="ARBA" id="ARBA00022741"/>
    </source>
</evidence>
<dbReference type="Pfam" id="PF01121">
    <property type="entry name" value="CoaE"/>
    <property type="match status" value="1"/>
</dbReference>
<sequence length="239" mass="27152">MYLVGLTGGIATGKSSVSDVFRERGIKVVDADLIAREVVQPGMPAYQRLRAEFGDTIFDDERGGILIRKKLAELVFSDDQVRRKVNAITHPAIRKRIIVEIMKNFIFGERYIILDTPLLFEVGYDRIVQKIVVVNWYRFHDSEDEQIKRLMLRDRCDEVAARARINAQMPMSEKLKRATHIVDNSGDRDATRAQVSALVDEFNASHMPLLIRGCFIALVAIVVFGFTKLISLLFHGAIF</sequence>
<proteinExistence type="inferred from homology"/>
<keyword evidence="2" id="KW-0067">ATP-binding</keyword>
<keyword evidence="3" id="KW-1133">Transmembrane helix</keyword>
<feature type="transmembrane region" description="Helical" evidence="3">
    <location>
        <begin position="215"/>
        <end position="238"/>
    </location>
</feature>
<keyword evidence="4" id="KW-1185">Reference proteome</keyword>
<evidence type="ECO:0000313" key="5">
    <source>
        <dbReference type="WBParaSite" id="ALUE_0000399701-mRNA-1"/>
    </source>
</evidence>
<dbReference type="GO" id="GO:0004140">
    <property type="term" value="F:dephospho-CoA kinase activity"/>
    <property type="evidence" value="ECO:0007669"/>
    <property type="project" value="InterPro"/>
</dbReference>
<dbReference type="PANTHER" id="PTHR10695">
    <property type="entry name" value="DEPHOSPHO-COA KINASE-RELATED"/>
    <property type="match status" value="1"/>
</dbReference>
<dbReference type="GO" id="GO:0015937">
    <property type="term" value="P:coenzyme A biosynthetic process"/>
    <property type="evidence" value="ECO:0007669"/>
    <property type="project" value="InterPro"/>
</dbReference>
<dbReference type="Proteomes" id="UP000036681">
    <property type="component" value="Unplaced"/>
</dbReference>
<evidence type="ECO:0000256" key="2">
    <source>
        <dbReference type="ARBA" id="ARBA00022840"/>
    </source>
</evidence>
<evidence type="ECO:0000256" key="3">
    <source>
        <dbReference type="SAM" id="Phobius"/>
    </source>
</evidence>
<organism evidence="4 5">
    <name type="scientific">Ascaris lumbricoides</name>
    <name type="common">Giant roundworm</name>
    <dbReference type="NCBI Taxonomy" id="6252"/>
    <lineage>
        <taxon>Eukaryota</taxon>
        <taxon>Metazoa</taxon>
        <taxon>Ecdysozoa</taxon>
        <taxon>Nematoda</taxon>
        <taxon>Chromadorea</taxon>
        <taxon>Rhabditida</taxon>
        <taxon>Spirurina</taxon>
        <taxon>Ascaridomorpha</taxon>
        <taxon>Ascaridoidea</taxon>
        <taxon>Ascarididae</taxon>
        <taxon>Ascaris</taxon>
    </lineage>
</organism>
<reference evidence="5" key="1">
    <citation type="submission" date="2017-02" db="UniProtKB">
        <authorList>
            <consortium name="WormBaseParasite"/>
        </authorList>
    </citation>
    <scope>IDENTIFICATION</scope>
</reference>